<name>A0A447U225_SALET</name>
<dbReference type="GO" id="GO:0009055">
    <property type="term" value="F:electron transfer activity"/>
    <property type="evidence" value="ECO:0007669"/>
    <property type="project" value="TreeGrafter"/>
</dbReference>
<dbReference type="GO" id="GO:0009061">
    <property type="term" value="P:anaerobic respiration"/>
    <property type="evidence" value="ECO:0007669"/>
    <property type="project" value="TreeGrafter"/>
</dbReference>
<dbReference type="GO" id="GO:0033748">
    <property type="term" value="F:hydrogenase (acceptor) activity"/>
    <property type="evidence" value="ECO:0007669"/>
    <property type="project" value="UniProtKB-EC"/>
</dbReference>
<reference evidence="1 2" key="1">
    <citation type="submission" date="2018-12" db="EMBL/GenBank/DDBJ databases">
        <authorList>
            <consortium name="Pathogen Informatics"/>
        </authorList>
    </citation>
    <scope>NUCLEOTIDE SEQUENCE [LARGE SCALE GENOMIC DNA]</scope>
    <source>
        <strain evidence="1 2">NCTC6754</strain>
    </source>
</reference>
<dbReference type="PANTHER" id="PTHR30013:SF6">
    <property type="entry name" value="HYDROGENASE-1 SMALL CHAIN"/>
    <property type="match status" value="1"/>
</dbReference>
<dbReference type="GO" id="GO:0016020">
    <property type="term" value="C:membrane"/>
    <property type="evidence" value="ECO:0007669"/>
    <property type="project" value="TreeGrafter"/>
</dbReference>
<dbReference type="SUPFAM" id="SSF56770">
    <property type="entry name" value="HydA/Nqo6-like"/>
    <property type="match status" value="1"/>
</dbReference>
<dbReference type="GO" id="GO:0044569">
    <property type="term" value="C:[Ni-Fe] hydrogenase complex"/>
    <property type="evidence" value="ECO:0007669"/>
    <property type="project" value="TreeGrafter"/>
</dbReference>
<protein>
    <submittedName>
        <fullName evidence="1">Hydrogenase-1 small chain</fullName>
        <ecNumber evidence="1">1.12.99.6</ecNumber>
    </submittedName>
</protein>
<accession>A0A447U225</accession>
<proteinExistence type="predicted"/>
<dbReference type="EMBL" id="LR134190">
    <property type="protein sequence ID" value="VEB58617.1"/>
    <property type="molecule type" value="Genomic_DNA"/>
</dbReference>
<dbReference type="Proteomes" id="UP000269208">
    <property type="component" value="Chromosome"/>
</dbReference>
<sequence>MSAIITYMVTFDRLPELDRMGRPLMFYGQRIHDKCYRRAQF</sequence>
<dbReference type="GO" id="GO:0008901">
    <property type="term" value="F:ferredoxin hydrogenase activity"/>
    <property type="evidence" value="ECO:0007669"/>
    <property type="project" value="InterPro"/>
</dbReference>
<gene>
    <name evidence="1" type="primary">hyaA_2</name>
    <name evidence="1" type="ORF">NCTC6754_05504</name>
</gene>
<dbReference type="GO" id="GO:0051536">
    <property type="term" value="F:iron-sulfur cluster binding"/>
    <property type="evidence" value="ECO:0007669"/>
    <property type="project" value="InterPro"/>
</dbReference>
<dbReference type="AlphaFoldDB" id="A0A447U225"/>
<evidence type="ECO:0000313" key="1">
    <source>
        <dbReference type="EMBL" id="VEB58617.1"/>
    </source>
</evidence>
<evidence type="ECO:0000313" key="2">
    <source>
        <dbReference type="Proteomes" id="UP000269208"/>
    </source>
</evidence>
<dbReference type="PANTHER" id="PTHR30013">
    <property type="entry name" value="NIFE / NIFESE HYDROGENASE SMALL SUBUNIT FAMILY MEMBER"/>
    <property type="match status" value="1"/>
</dbReference>
<keyword evidence="1" id="KW-0560">Oxidoreductase</keyword>
<dbReference type="EC" id="1.12.99.6" evidence="1"/>
<dbReference type="PRINTS" id="PR00614">
    <property type="entry name" value="NIHGNASESMLL"/>
</dbReference>
<dbReference type="InterPro" id="IPR001821">
    <property type="entry name" value="NiFe_hydrogenase_ssu"/>
</dbReference>
<organism evidence="1 2">
    <name type="scientific">Salmonella enterica I</name>
    <dbReference type="NCBI Taxonomy" id="59201"/>
    <lineage>
        <taxon>Bacteria</taxon>
        <taxon>Pseudomonadati</taxon>
        <taxon>Pseudomonadota</taxon>
        <taxon>Gammaproteobacteria</taxon>
        <taxon>Enterobacterales</taxon>
        <taxon>Enterobacteriaceae</taxon>
        <taxon>Salmonella</taxon>
    </lineage>
</organism>
<dbReference type="GO" id="GO:0009375">
    <property type="term" value="C:ferredoxin hydrogenase complex"/>
    <property type="evidence" value="ECO:0007669"/>
    <property type="project" value="InterPro"/>
</dbReference>